<dbReference type="Pfam" id="PF01395">
    <property type="entry name" value="PBP_GOBP"/>
    <property type="match status" value="1"/>
</dbReference>
<dbReference type="GO" id="GO:0005549">
    <property type="term" value="F:odorant binding"/>
    <property type="evidence" value="ECO:0007669"/>
    <property type="project" value="InterPro"/>
</dbReference>
<dbReference type="PROSITE" id="PS51257">
    <property type="entry name" value="PROKAR_LIPOPROTEIN"/>
    <property type="match status" value="1"/>
</dbReference>
<name>U3LII9_CULOB</name>
<keyword evidence="4 5" id="KW-0732">Signal</keyword>
<dbReference type="SUPFAM" id="SSF47565">
    <property type="entry name" value="Insect pheromone/odorant-binding proteins"/>
    <property type="match status" value="1"/>
</dbReference>
<dbReference type="CDD" id="cd23992">
    <property type="entry name" value="PBP_GOBP"/>
    <property type="match status" value="1"/>
</dbReference>
<dbReference type="Gene3D" id="1.10.238.20">
    <property type="entry name" value="Pheromone/general odorant binding protein domain"/>
    <property type="match status" value="1"/>
</dbReference>
<evidence type="ECO:0000256" key="5">
    <source>
        <dbReference type="SAM" id="SignalP"/>
    </source>
</evidence>
<dbReference type="GO" id="GO:0005615">
    <property type="term" value="C:extracellular space"/>
    <property type="evidence" value="ECO:0007669"/>
    <property type="project" value="TreeGrafter"/>
</dbReference>
<feature type="chain" id="PRO_5004646667" evidence="5">
    <location>
        <begin position="17"/>
        <end position="146"/>
    </location>
</feature>
<keyword evidence="3" id="KW-0964">Secreted</keyword>
<dbReference type="GO" id="GO:0007608">
    <property type="term" value="P:sensory perception of smell"/>
    <property type="evidence" value="ECO:0007669"/>
    <property type="project" value="TreeGrafter"/>
</dbReference>
<accession>U3LII9</accession>
<organism evidence="6">
    <name type="scientific">Culicoides obsoletus</name>
    <name type="common">Biting midge</name>
    <name type="synonym">Ceratopogon obsoletus</name>
    <dbReference type="NCBI Taxonomy" id="289301"/>
    <lineage>
        <taxon>Eukaryota</taxon>
        <taxon>Metazoa</taxon>
        <taxon>Ecdysozoa</taxon>
        <taxon>Arthropoda</taxon>
        <taxon>Hexapoda</taxon>
        <taxon>Insecta</taxon>
        <taxon>Pterygota</taxon>
        <taxon>Neoptera</taxon>
        <taxon>Endopterygota</taxon>
        <taxon>Diptera</taxon>
        <taxon>Nematocera</taxon>
        <taxon>Chironomoidea</taxon>
        <taxon>Ceratopogonidae</taxon>
        <taxon>Ceratopogoninae</taxon>
        <taxon>Culicoides</taxon>
        <taxon>Avaritia</taxon>
    </lineage>
</organism>
<comment type="similarity">
    <text evidence="2">Belongs to the PBP/GOBP family.</text>
</comment>
<dbReference type="PANTHER" id="PTHR11857:SF43">
    <property type="entry name" value="GEO07291P1-RELATED"/>
    <property type="match status" value="1"/>
</dbReference>
<feature type="signal peptide" evidence="5">
    <location>
        <begin position="1"/>
        <end position="16"/>
    </location>
</feature>
<evidence type="ECO:0000256" key="4">
    <source>
        <dbReference type="ARBA" id="ARBA00022729"/>
    </source>
</evidence>
<dbReference type="PANTHER" id="PTHR11857">
    <property type="entry name" value="ODORANT BINDING PROTEIN-RELATED"/>
    <property type="match status" value="1"/>
</dbReference>
<dbReference type="AlphaFoldDB" id="U3LII9"/>
<evidence type="ECO:0000313" key="6">
    <source>
        <dbReference type="EMBL" id="AFY26958.1"/>
    </source>
</evidence>
<dbReference type="InterPro" id="IPR036728">
    <property type="entry name" value="PBP_GOBP_sf"/>
</dbReference>
<dbReference type="EMBL" id="JX512275">
    <property type="protein sequence ID" value="AFY26958.1"/>
    <property type="molecule type" value="mRNA"/>
</dbReference>
<dbReference type="InterPro" id="IPR006170">
    <property type="entry name" value="PBP/GOBP"/>
</dbReference>
<evidence type="ECO:0000256" key="1">
    <source>
        <dbReference type="ARBA" id="ARBA00004613"/>
    </source>
</evidence>
<comment type="subcellular location">
    <subcellularLocation>
        <location evidence="1">Secreted</location>
    </subcellularLocation>
</comment>
<proteinExistence type="evidence at transcript level"/>
<protein>
    <submittedName>
        <fullName evidence="6">Cul o3 allergen</fullName>
    </submittedName>
</protein>
<evidence type="ECO:0000256" key="3">
    <source>
        <dbReference type="ARBA" id="ARBA00022525"/>
    </source>
</evidence>
<evidence type="ECO:0000256" key="2">
    <source>
        <dbReference type="ARBA" id="ARBA00008098"/>
    </source>
</evidence>
<sequence>MKFIIPLLAIIGIVSCYLPKASDYDTKNLEIVKNCEEKHQIKDWEKNIWWDWKIPSKPTRCYLACIMSAFRWTDRKGNPRLNGIKKSYKAVGHECSAPDQAFFRKNCGKLPANPCDKAVLLYACFLVRSPNLQHFKDAFDGKKDTK</sequence>
<reference evidence="6" key="1">
    <citation type="submission" date="2012-08" db="EMBL/GenBank/DDBJ databases">
        <title>Cloning, expression and characterization of three Culicoides obsoletus allergens associated with equine insect bite hypersensitivity.</title>
        <authorList>
            <person name="Wilson D.F."/>
            <person name="Schaffartzik A."/>
            <person name="Rhyner C."/>
            <person name="Crameri R."/>
            <person name="Marti E."/>
        </authorList>
    </citation>
    <scope>NUCLEOTIDE SEQUENCE</scope>
    <source>
        <tissue evidence="6">Salivary gland</tissue>
    </source>
</reference>